<dbReference type="Gene3D" id="1.10.150.50">
    <property type="entry name" value="Transcription Factor, Ets-1"/>
    <property type="match status" value="1"/>
</dbReference>
<protein>
    <submittedName>
        <fullName evidence="3">RhoGAP domain-containing protein</fullName>
    </submittedName>
</protein>
<dbReference type="InterPro" id="IPR001660">
    <property type="entry name" value="SAM"/>
</dbReference>
<dbReference type="AlphaFoldDB" id="X6NQG7"/>
<organism evidence="3 4">
    <name type="scientific">Reticulomyxa filosa</name>
    <dbReference type="NCBI Taxonomy" id="46433"/>
    <lineage>
        <taxon>Eukaryota</taxon>
        <taxon>Sar</taxon>
        <taxon>Rhizaria</taxon>
        <taxon>Retaria</taxon>
        <taxon>Foraminifera</taxon>
        <taxon>Monothalamids</taxon>
        <taxon>Reticulomyxidae</taxon>
        <taxon>Reticulomyxa</taxon>
    </lineage>
</organism>
<reference evidence="3 4" key="1">
    <citation type="journal article" date="2013" name="Curr. Biol.">
        <title>The Genome of the Foraminiferan Reticulomyxa filosa.</title>
        <authorList>
            <person name="Glockner G."/>
            <person name="Hulsmann N."/>
            <person name="Schleicher M."/>
            <person name="Noegel A.A."/>
            <person name="Eichinger L."/>
            <person name="Gallinger C."/>
            <person name="Pawlowski J."/>
            <person name="Sierra R."/>
            <person name="Euteneuer U."/>
            <person name="Pillet L."/>
            <person name="Moustafa A."/>
            <person name="Platzer M."/>
            <person name="Groth M."/>
            <person name="Szafranski K."/>
            <person name="Schliwa M."/>
        </authorList>
    </citation>
    <scope>NUCLEOTIDE SEQUENCE [LARGE SCALE GENOMIC DNA]</scope>
</reference>
<keyword evidence="4" id="KW-1185">Reference proteome</keyword>
<sequence>MITRTTQDGGTVTSRFLRLTAADVYAFLLTLQGKQLEMDLKDIIVPLMHLQLNGEHFMNLSESYLREQVKMQMPQIIKILTLVSWIQSGYDYDSLKQVLKEKDDKLKEKEREKEKEKDKDKDKDKKNKRSSSKTNPNSNDDTLDRLEVLTLIEHIWYKERKSPPTEPCYHLLPQHLFDVRKTRGVPKGPNKPVLEWDNSDCLQWLETMKANDKLMRSFRETKVTGKDILNITQWSLENVFGISHKSHIKLVVQG</sequence>
<name>X6NQG7_RETFI</name>
<proteinExistence type="predicted"/>
<feature type="region of interest" description="Disordered" evidence="1">
    <location>
        <begin position="106"/>
        <end position="141"/>
    </location>
</feature>
<dbReference type="Pfam" id="PF07647">
    <property type="entry name" value="SAM_2"/>
    <property type="match status" value="1"/>
</dbReference>
<dbReference type="SUPFAM" id="SSF47769">
    <property type="entry name" value="SAM/Pointed domain"/>
    <property type="match status" value="1"/>
</dbReference>
<feature type="domain" description="SAM" evidence="2">
    <location>
        <begin position="196"/>
        <end position="254"/>
    </location>
</feature>
<dbReference type="Proteomes" id="UP000023152">
    <property type="component" value="Unassembled WGS sequence"/>
</dbReference>
<dbReference type="EMBL" id="ASPP01006615">
    <property type="protein sequence ID" value="ETO28535.1"/>
    <property type="molecule type" value="Genomic_DNA"/>
</dbReference>
<feature type="non-terminal residue" evidence="3">
    <location>
        <position position="254"/>
    </location>
</feature>
<gene>
    <name evidence="3" type="ORF">RFI_08594</name>
</gene>
<feature type="compositionally biased region" description="Basic and acidic residues" evidence="1">
    <location>
        <begin position="106"/>
        <end position="125"/>
    </location>
</feature>
<dbReference type="InterPro" id="IPR013761">
    <property type="entry name" value="SAM/pointed_sf"/>
</dbReference>
<evidence type="ECO:0000313" key="4">
    <source>
        <dbReference type="Proteomes" id="UP000023152"/>
    </source>
</evidence>
<accession>X6NQG7</accession>
<evidence type="ECO:0000313" key="3">
    <source>
        <dbReference type="EMBL" id="ETO28535.1"/>
    </source>
</evidence>
<dbReference type="PROSITE" id="PS50105">
    <property type="entry name" value="SAM_DOMAIN"/>
    <property type="match status" value="1"/>
</dbReference>
<comment type="caution">
    <text evidence="3">The sequence shown here is derived from an EMBL/GenBank/DDBJ whole genome shotgun (WGS) entry which is preliminary data.</text>
</comment>
<evidence type="ECO:0000256" key="1">
    <source>
        <dbReference type="SAM" id="MobiDB-lite"/>
    </source>
</evidence>
<evidence type="ECO:0000259" key="2">
    <source>
        <dbReference type="PROSITE" id="PS50105"/>
    </source>
</evidence>